<evidence type="ECO:0000313" key="3">
    <source>
        <dbReference type="Proteomes" id="UP001569414"/>
    </source>
</evidence>
<dbReference type="EMBL" id="JBGMEL010000005">
    <property type="protein sequence ID" value="MFA0790153.1"/>
    <property type="molecule type" value="Genomic_DNA"/>
</dbReference>
<dbReference type="RefSeq" id="WP_371842994.1">
    <property type="nucleotide sequence ID" value="NZ_JBGMEL010000005.1"/>
</dbReference>
<sequence length="81" mass="8846">MGKLVKGITWAKEQFEKGSRPGKEKILEWIEAEHIPGQIIAGEPYVDADRFAIRDHTGKTPAQNTSANDGQPKTGMDLLAG</sequence>
<evidence type="ECO:0000256" key="1">
    <source>
        <dbReference type="SAM" id="MobiDB-lite"/>
    </source>
</evidence>
<proteinExistence type="predicted"/>
<keyword evidence="3" id="KW-1185">Reference proteome</keyword>
<protein>
    <recommendedName>
        <fullName evidence="4">Transposase</fullName>
    </recommendedName>
</protein>
<gene>
    <name evidence="2" type="ORF">ACCI51_06310</name>
</gene>
<feature type="compositionally biased region" description="Polar residues" evidence="1">
    <location>
        <begin position="60"/>
        <end position="71"/>
    </location>
</feature>
<evidence type="ECO:0000313" key="2">
    <source>
        <dbReference type="EMBL" id="MFA0790153.1"/>
    </source>
</evidence>
<comment type="caution">
    <text evidence="2">The sequence shown here is derived from an EMBL/GenBank/DDBJ whole genome shotgun (WGS) entry which is preliminary data.</text>
</comment>
<accession>A0ABV4NL80</accession>
<reference evidence="2 3" key="1">
    <citation type="submission" date="2024-08" db="EMBL/GenBank/DDBJ databases">
        <authorList>
            <person name="Ishaq N."/>
        </authorList>
    </citation>
    <scope>NUCLEOTIDE SEQUENCE [LARGE SCALE GENOMIC DNA]</scope>
    <source>
        <strain evidence="2 3">JCM 30400</strain>
    </source>
</reference>
<feature type="region of interest" description="Disordered" evidence="1">
    <location>
        <begin position="54"/>
        <end position="81"/>
    </location>
</feature>
<evidence type="ECO:0008006" key="4">
    <source>
        <dbReference type="Google" id="ProtNLM"/>
    </source>
</evidence>
<name>A0ABV4NL80_9GAMM</name>
<organism evidence="2 3">
    <name type="scientific">Microbulbifer echini</name>
    <dbReference type="NCBI Taxonomy" id="1529067"/>
    <lineage>
        <taxon>Bacteria</taxon>
        <taxon>Pseudomonadati</taxon>
        <taxon>Pseudomonadota</taxon>
        <taxon>Gammaproteobacteria</taxon>
        <taxon>Cellvibrionales</taxon>
        <taxon>Microbulbiferaceae</taxon>
        <taxon>Microbulbifer</taxon>
    </lineage>
</organism>
<dbReference type="Proteomes" id="UP001569414">
    <property type="component" value="Unassembled WGS sequence"/>
</dbReference>